<feature type="region of interest" description="Disordered" evidence="1">
    <location>
        <begin position="131"/>
        <end position="179"/>
    </location>
</feature>
<gene>
    <name evidence="2" type="ORF">F5878DRAFT_625893</name>
</gene>
<accession>A0AA38UB50</accession>
<feature type="region of interest" description="Disordered" evidence="1">
    <location>
        <begin position="51"/>
        <end position="71"/>
    </location>
</feature>
<reference evidence="2" key="1">
    <citation type="submission" date="2022-08" db="EMBL/GenBank/DDBJ databases">
        <authorList>
            <consortium name="DOE Joint Genome Institute"/>
            <person name="Min B."/>
            <person name="Riley R."/>
            <person name="Sierra-Patev S."/>
            <person name="Naranjo-Ortiz M."/>
            <person name="Looney B."/>
            <person name="Konkel Z."/>
            <person name="Slot J.C."/>
            <person name="Sakamoto Y."/>
            <person name="Steenwyk J.L."/>
            <person name="Rokas A."/>
            <person name="Carro J."/>
            <person name="Camarero S."/>
            <person name="Ferreira P."/>
            <person name="Molpeceres G."/>
            <person name="Ruiz-Duenas F.J."/>
            <person name="Serrano A."/>
            <person name="Henrissat B."/>
            <person name="Drula E."/>
            <person name="Hughes K.W."/>
            <person name="Mata J.L."/>
            <person name="Ishikawa N.K."/>
            <person name="Vargas-Isla R."/>
            <person name="Ushijima S."/>
            <person name="Smith C.A."/>
            <person name="Ahrendt S."/>
            <person name="Andreopoulos W."/>
            <person name="He G."/>
            <person name="Labutti K."/>
            <person name="Lipzen A."/>
            <person name="Ng V."/>
            <person name="Sandor L."/>
            <person name="Barry K."/>
            <person name="Martinez A.T."/>
            <person name="Xiao Y."/>
            <person name="Gibbons J.G."/>
            <person name="Terashima K."/>
            <person name="Hibbett D.S."/>
            <person name="Grigoriev I.V."/>
        </authorList>
    </citation>
    <scope>NUCLEOTIDE SEQUENCE</scope>
    <source>
        <strain evidence="2">TFB9207</strain>
    </source>
</reference>
<evidence type="ECO:0000313" key="3">
    <source>
        <dbReference type="Proteomes" id="UP001163846"/>
    </source>
</evidence>
<proteinExistence type="predicted"/>
<protein>
    <submittedName>
        <fullName evidence="2">Uncharacterized protein</fullName>
    </submittedName>
</protein>
<dbReference type="AlphaFoldDB" id="A0AA38UB50"/>
<comment type="caution">
    <text evidence="2">The sequence shown here is derived from an EMBL/GenBank/DDBJ whole genome shotgun (WGS) entry which is preliminary data.</text>
</comment>
<name>A0AA38UB50_9AGAR</name>
<dbReference type="EMBL" id="MU806344">
    <property type="protein sequence ID" value="KAJ3836157.1"/>
    <property type="molecule type" value="Genomic_DNA"/>
</dbReference>
<organism evidence="2 3">
    <name type="scientific">Lentinula raphanica</name>
    <dbReference type="NCBI Taxonomy" id="153919"/>
    <lineage>
        <taxon>Eukaryota</taxon>
        <taxon>Fungi</taxon>
        <taxon>Dikarya</taxon>
        <taxon>Basidiomycota</taxon>
        <taxon>Agaricomycotina</taxon>
        <taxon>Agaricomycetes</taxon>
        <taxon>Agaricomycetidae</taxon>
        <taxon>Agaricales</taxon>
        <taxon>Marasmiineae</taxon>
        <taxon>Omphalotaceae</taxon>
        <taxon>Lentinula</taxon>
    </lineage>
</organism>
<feature type="compositionally biased region" description="Low complexity" evidence="1">
    <location>
        <begin position="56"/>
        <end position="65"/>
    </location>
</feature>
<keyword evidence="3" id="KW-1185">Reference proteome</keyword>
<evidence type="ECO:0000313" key="2">
    <source>
        <dbReference type="EMBL" id="KAJ3836157.1"/>
    </source>
</evidence>
<sequence length="275" mass="30550">MMFYIHIKPLSNSRISRISAILPFNHLCVVLLLALVLLPSAVYTRPLQGYGHDSHSTSASATESESFPDDRSDTGLAFNFATAALSVSESVSTVSSSDDILSSSYRGGGDDCRGDCGVFDSPHIMTTTATTATTDPIDPIDSAYSTDTDPIHHTSHSSTPAPPPLSLISLTKRQPPPPPRRYKGELRYHVWFSNDPYSAEPETFTRLSPMGARLPPRVWEEVQMRIHANARGMLRTRGFFTHPLPIISIVFLESYPRIAPKHFRFELQRTFWSTV</sequence>
<dbReference type="Proteomes" id="UP001163846">
    <property type="component" value="Unassembled WGS sequence"/>
</dbReference>
<evidence type="ECO:0000256" key="1">
    <source>
        <dbReference type="SAM" id="MobiDB-lite"/>
    </source>
</evidence>